<sequence length="43" mass="5295">MLHNEQQCQKLYRPHLKRLHAVDNKYTRLVLMVAYHYVIDWLG</sequence>
<proteinExistence type="predicted"/>
<dbReference type="Proteomes" id="UP000041625">
    <property type="component" value="Unassembled WGS sequence"/>
</dbReference>
<evidence type="ECO:0000313" key="1">
    <source>
        <dbReference type="EMBL" id="CDT55860.1"/>
    </source>
</evidence>
<reference evidence="1 2" key="1">
    <citation type="submission" date="2014-06" db="EMBL/GenBank/DDBJ databases">
        <authorList>
            <person name="Le Roux F."/>
        </authorList>
    </citation>
    <scope>NUCLEOTIDE SEQUENCE [LARGE SCALE GENOMIC DNA]</scope>
    <source>
        <strain evidence="1 2">J2-31</strain>
    </source>
</reference>
<accession>A0AA87BYB8</accession>
<name>A0AA87BYB8_9VIBR</name>
<gene>
    <name evidence="1" type="ORF">VCR31J2_1270119</name>
</gene>
<keyword evidence="2" id="KW-1185">Reference proteome</keyword>
<dbReference type="AlphaFoldDB" id="A0AA87BYB8"/>
<comment type="caution">
    <text evidence="1">The sequence shown here is derived from an EMBL/GenBank/DDBJ whole genome shotgun (WGS) entry which is preliminary data.</text>
</comment>
<evidence type="ECO:0000313" key="2">
    <source>
        <dbReference type="Proteomes" id="UP000041625"/>
    </source>
</evidence>
<organism evidence="1 2">
    <name type="scientific">Vibrio coralliirubri</name>
    <dbReference type="NCBI Taxonomy" id="1516159"/>
    <lineage>
        <taxon>Bacteria</taxon>
        <taxon>Pseudomonadati</taxon>
        <taxon>Pseudomonadota</taxon>
        <taxon>Gammaproteobacteria</taxon>
        <taxon>Vibrionales</taxon>
        <taxon>Vibrionaceae</taxon>
        <taxon>Vibrio</taxon>
    </lineage>
</organism>
<dbReference type="EMBL" id="CCKJ01000032">
    <property type="protein sequence ID" value="CDT55860.1"/>
    <property type="molecule type" value="Genomic_DNA"/>
</dbReference>
<protein>
    <submittedName>
        <fullName evidence="1">Uncharacterized protein</fullName>
    </submittedName>
</protein>